<proteinExistence type="predicted"/>
<sequence>MEICIGWFVVVSSEGIELDISTMGCTSRPKMPPPSHALSSLSLSNCQSVTITGVTHRRSSPELQSSQASSQHKSSRPDPRWWNISAEPCSGAAIYAASLEDYNPATKCDCSFENGSTWHITELSVFAMDIKGAIPEELVALQFLTNFRIKRNYFTDPLPAFIGNLSQLKYLEVGQSVLSKPLPKELGNLKNLTFL</sequence>
<organism evidence="1 2">
    <name type="scientific">Pistacia atlantica</name>
    <dbReference type="NCBI Taxonomy" id="434234"/>
    <lineage>
        <taxon>Eukaryota</taxon>
        <taxon>Viridiplantae</taxon>
        <taxon>Streptophyta</taxon>
        <taxon>Embryophyta</taxon>
        <taxon>Tracheophyta</taxon>
        <taxon>Spermatophyta</taxon>
        <taxon>Magnoliopsida</taxon>
        <taxon>eudicotyledons</taxon>
        <taxon>Gunneridae</taxon>
        <taxon>Pentapetalae</taxon>
        <taxon>rosids</taxon>
        <taxon>malvids</taxon>
        <taxon>Sapindales</taxon>
        <taxon>Anacardiaceae</taxon>
        <taxon>Pistacia</taxon>
    </lineage>
</organism>
<keyword evidence="2" id="KW-1185">Reference proteome</keyword>
<dbReference type="Proteomes" id="UP001164250">
    <property type="component" value="Chromosome 12"/>
</dbReference>
<reference evidence="2" key="1">
    <citation type="journal article" date="2023" name="G3 (Bethesda)">
        <title>Genome assembly and association tests identify interacting loci associated with vigor, precocity, and sex in interspecific pistachio rootstocks.</title>
        <authorList>
            <person name="Palmer W."/>
            <person name="Jacygrad E."/>
            <person name="Sagayaradj S."/>
            <person name="Cavanaugh K."/>
            <person name="Han R."/>
            <person name="Bertier L."/>
            <person name="Beede B."/>
            <person name="Kafkas S."/>
            <person name="Golino D."/>
            <person name="Preece J."/>
            <person name="Michelmore R."/>
        </authorList>
    </citation>
    <scope>NUCLEOTIDE SEQUENCE [LARGE SCALE GENOMIC DNA]</scope>
</reference>
<evidence type="ECO:0000313" key="2">
    <source>
        <dbReference type="Proteomes" id="UP001164250"/>
    </source>
</evidence>
<gene>
    <name evidence="1" type="ORF">Patl1_11728</name>
</gene>
<accession>A0ACC1A649</accession>
<comment type="caution">
    <text evidence="1">The sequence shown here is derived from an EMBL/GenBank/DDBJ whole genome shotgun (WGS) entry which is preliminary data.</text>
</comment>
<dbReference type="EMBL" id="CM047908">
    <property type="protein sequence ID" value="KAJ0081833.1"/>
    <property type="molecule type" value="Genomic_DNA"/>
</dbReference>
<protein>
    <submittedName>
        <fullName evidence="1">Uncharacterized protein</fullName>
    </submittedName>
</protein>
<evidence type="ECO:0000313" key="1">
    <source>
        <dbReference type="EMBL" id="KAJ0081833.1"/>
    </source>
</evidence>
<name>A0ACC1A649_9ROSI</name>